<dbReference type="PROSITE" id="PS50102">
    <property type="entry name" value="RRM"/>
    <property type="match status" value="1"/>
</dbReference>
<dbReference type="InterPro" id="IPR052462">
    <property type="entry name" value="SLIRP/GR-RBP-like"/>
</dbReference>
<reference evidence="5" key="1">
    <citation type="submission" date="2021-08" db="EMBL/GenBank/DDBJ databases">
        <title>WGS assembly of Ceratopteris richardii.</title>
        <authorList>
            <person name="Marchant D.B."/>
            <person name="Chen G."/>
            <person name="Jenkins J."/>
            <person name="Shu S."/>
            <person name="Leebens-Mack J."/>
            <person name="Grimwood J."/>
            <person name="Schmutz J."/>
            <person name="Soltis P."/>
            <person name="Soltis D."/>
            <person name="Chen Z.-H."/>
        </authorList>
    </citation>
    <scope>NUCLEOTIDE SEQUENCE</scope>
    <source>
        <strain evidence="5">Whitten #5841</strain>
        <tissue evidence="5">Leaf</tissue>
    </source>
</reference>
<feature type="compositionally biased region" description="Basic and acidic residues" evidence="3">
    <location>
        <begin position="69"/>
        <end position="79"/>
    </location>
</feature>
<dbReference type="EMBL" id="CM035412">
    <property type="protein sequence ID" value="KAH7433692.1"/>
    <property type="molecule type" value="Genomic_DNA"/>
</dbReference>
<comment type="caution">
    <text evidence="5">The sequence shown here is derived from an EMBL/GenBank/DDBJ whole genome shotgun (WGS) entry which is preliminary data.</text>
</comment>
<feature type="region of interest" description="Disordered" evidence="3">
    <location>
        <begin position="1"/>
        <end position="228"/>
    </location>
</feature>
<protein>
    <recommendedName>
        <fullName evidence="4">RRM domain-containing protein</fullName>
    </recommendedName>
</protein>
<dbReference type="OrthoDB" id="439808at2759"/>
<evidence type="ECO:0000256" key="2">
    <source>
        <dbReference type="PROSITE-ProRule" id="PRU00176"/>
    </source>
</evidence>
<name>A0A8T2UE08_CERRI</name>
<evidence type="ECO:0000259" key="4">
    <source>
        <dbReference type="PROSITE" id="PS50102"/>
    </source>
</evidence>
<keyword evidence="1 2" id="KW-0694">RNA-binding</keyword>
<evidence type="ECO:0000313" key="6">
    <source>
        <dbReference type="Proteomes" id="UP000825935"/>
    </source>
</evidence>
<evidence type="ECO:0000256" key="3">
    <source>
        <dbReference type="SAM" id="MobiDB-lite"/>
    </source>
</evidence>
<dbReference type="Proteomes" id="UP000825935">
    <property type="component" value="Chromosome 7"/>
</dbReference>
<keyword evidence="6" id="KW-1185">Reference proteome</keyword>
<feature type="compositionally biased region" description="Basic and acidic residues" evidence="3">
    <location>
        <begin position="24"/>
        <end position="48"/>
    </location>
</feature>
<proteinExistence type="predicted"/>
<dbReference type="SMART" id="SM00360">
    <property type="entry name" value="RRM"/>
    <property type="match status" value="1"/>
</dbReference>
<dbReference type="PANTHER" id="PTHR48027">
    <property type="entry name" value="HETEROGENEOUS NUCLEAR RIBONUCLEOPROTEIN 87F-RELATED"/>
    <property type="match status" value="1"/>
</dbReference>
<dbReference type="Pfam" id="PF00076">
    <property type="entry name" value="RRM_1"/>
    <property type="match status" value="1"/>
</dbReference>
<gene>
    <name evidence="5" type="ORF">KP509_07G081500</name>
</gene>
<feature type="compositionally biased region" description="Basic and acidic residues" evidence="3">
    <location>
        <begin position="120"/>
        <end position="134"/>
    </location>
</feature>
<sequence length="307" mass="34688">MDEAAQSSTKLDLNQAVANENEEEIKGECEDKQADAEDVARVSEDNVDHAVGNGGPSKLSSAAPDGDNEPTHEVSESPRKKSRKRTLSPSPSPAGRGSRSPSPKKRRSSPTGQASSSRSPTERRGRSPSLEERQGRHKSPRRRDDSHRRDDGRRRRDRSRSPVARYHHRERSRSRSPRDRERSRYRSRYSPRRSSPPPRYSSRGGRSPRKRPWSPPRNRDTGLGKPGNHLFVAGFSFATTERDLERKFGIYGRVSDVRIIRDRRSGDSRGFGFLSLERDDEADAAIEALDQTEWNGRIVLVEKAKTT</sequence>
<dbReference type="InterPro" id="IPR035979">
    <property type="entry name" value="RBD_domain_sf"/>
</dbReference>
<dbReference type="AlphaFoldDB" id="A0A8T2UE08"/>
<feature type="domain" description="RRM" evidence="4">
    <location>
        <begin position="228"/>
        <end position="306"/>
    </location>
</feature>
<evidence type="ECO:0000256" key="1">
    <source>
        <dbReference type="ARBA" id="ARBA00022884"/>
    </source>
</evidence>
<feature type="compositionally biased region" description="Basic and acidic residues" evidence="3">
    <location>
        <begin position="142"/>
        <end position="154"/>
    </location>
</feature>
<feature type="compositionally biased region" description="Polar residues" evidence="3">
    <location>
        <begin position="1"/>
        <end position="18"/>
    </location>
</feature>
<evidence type="ECO:0000313" key="5">
    <source>
        <dbReference type="EMBL" id="KAH7433692.1"/>
    </source>
</evidence>
<dbReference type="Gene3D" id="3.30.70.330">
    <property type="match status" value="1"/>
</dbReference>
<organism evidence="5 6">
    <name type="scientific">Ceratopteris richardii</name>
    <name type="common">Triangle waterfern</name>
    <dbReference type="NCBI Taxonomy" id="49495"/>
    <lineage>
        <taxon>Eukaryota</taxon>
        <taxon>Viridiplantae</taxon>
        <taxon>Streptophyta</taxon>
        <taxon>Embryophyta</taxon>
        <taxon>Tracheophyta</taxon>
        <taxon>Polypodiopsida</taxon>
        <taxon>Polypodiidae</taxon>
        <taxon>Polypodiales</taxon>
        <taxon>Pteridineae</taxon>
        <taxon>Pteridaceae</taxon>
        <taxon>Parkerioideae</taxon>
        <taxon>Ceratopteris</taxon>
    </lineage>
</organism>
<dbReference type="GO" id="GO:0003723">
    <property type="term" value="F:RNA binding"/>
    <property type="evidence" value="ECO:0007669"/>
    <property type="project" value="UniProtKB-UniRule"/>
</dbReference>
<dbReference type="InterPro" id="IPR000504">
    <property type="entry name" value="RRM_dom"/>
</dbReference>
<accession>A0A8T2UE08</accession>
<dbReference type="InterPro" id="IPR012677">
    <property type="entry name" value="Nucleotide-bd_a/b_plait_sf"/>
</dbReference>
<dbReference type="SUPFAM" id="SSF54928">
    <property type="entry name" value="RNA-binding domain, RBD"/>
    <property type="match status" value="1"/>
</dbReference>
<feature type="compositionally biased region" description="Basic residues" evidence="3">
    <location>
        <begin position="165"/>
        <end position="175"/>
    </location>
</feature>
<dbReference type="OMA" id="VWKQRQI"/>